<evidence type="ECO:0000313" key="5">
    <source>
        <dbReference type="Proteomes" id="UP000049828"/>
    </source>
</evidence>
<keyword evidence="2" id="KW-1133">Transmembrane helix</keyword>
<evidence type="ECO:0000313" key="4">
    <source>
        <dbReference type="EMBL" id="CRL42394.1"/>
    </source>
</evidence>
<dbReference type="RefSeq" id="WP_021923583.1">
    <property type="nucleotide sequence ID" value="NZ_CVRS01000103.1"/>
</dbReference>
<dbReference type="STRING" id="360807.ERS852392_01028"/>
<organism evidence="4 5">
    <name type="scientific">Roseburia inulinivorans</name>
    <dbReference type="NCBI Taxonomy" id="360807"/>
    <lineage>
        <taxon>Bacteria</taxon>
        <taxon>Bacillati</taxon>
        <taxon>Bacillota</taxon>
        <taxon>Clostridia</taxon>
        <taxon>Lachnospirales</taxon>
        <taxon>Lachnospiraceae</taxon>
        <taxon>Roseburia</taxon>
    </lineage>
</organism>
<keyword evidence="2" id="KW-0472">Membrane</keyword>
<feature type="transmembrane region" description="Helical" evidence="2">
    <location>
        <begin position="205"/>
        <end position="238"/>
    </location>
</feature>
<keyword evidence="5" id="KW-1185">Reference proteome</keyword>
<feature type="transmembrane region" description="Helical" evidence="2">
    <location>
        <begin position="250"/>
        <end position="274"/>
    </location>
</feature>
<proteinExistence type="predicted"/>
<dbReference type="Gene3D" id="3.40.630.30">
    <property type="match status" value="1"/>
</dbReference>
<feature type="region of interest" description="Disordered" evidence="1">
    <location>
        <begin position="166"/>
        <end position="193"/>
    </location>
</feature>
<dbReference type="InterPro" id="IPR000182">
    <property type="entry name" value="GNAT_dom"/>
</dbReference>
<feature type="domain" description="N-acetyltransferase" evidence="3">
    <location>
        <begin position="1"/>
        <end position="163"/>
    </location>
</feature>
<dbReference type="GO" id="GO:0016747">
    <property type="term" value="F:acyltransferase activity, transferring groups other than amino-acyl groups"/>
    <property type="evidence" value="ECO:0007669"/>
    <property type="project" value="InterPro"/>
</dbReference>
<gene>
    <name evidence="4" type="ORF">RIL183_31881</name>
</gene>
<evidence type="ECO:0000259" key="3">
    <source>
        <dbReference type="PROSITE" id="PS51186"/>
    </source>
</evidence>
<dbReference type="Proteomes" id="UP000049828">
    <property type="component" value="Unassembled WGS sequence"/>
</dbReference>
<reference evidence="5" key="1">
    <citation type="submission" date="2015-05" db="EMBL/GenBank/DDBJ databases">
        <authorList>
            <consortium name="Pathogen Informatics"/>
        </authorList>
    </citation>
    <scope>NUCLEOTIDE SEQUENCE [LARGE SCALE GENOMIC DNA]</scope>
    <source>
        <strain evidence="5">L1-83</strain>
    </source>
</reference>
<name>A0A0M6WYT6_9FIRM</name>
<dbReference type="PROSITE" id="PS51186">
    <property type="entry name" value="GNAT"/>
    <property type="match status" value="1"/>
</dbReference>
<accession>A0A0M6WYT6</accession>
<evidence type="ECO:0000256" key="1">
    <source>
        <dbReference type="SAM" id="MobiDB-lite"/>
    </source>
</evidence>
<keyword evidence="4" id="KW-0808">Transferase</keyword>
<evidence type="ECO:0000256" key="2">
    <source>
        <dbReference type="SAM" id="Phobius"/>
    </source>
</evidence>
<protein>
    <submittedName>
        <fullName evidence="4">Putative acetyltransferase</fullName>
    </submittedName>
</protein>
<keyword evidence="2" id="KW-0812">Transmembrane</keyword>
<dbReference type="InterPro" id="IPR016181">
    <property type="entry name" value="Acyl_CoA_acyltransferase"/>
</dbReference>
<dbReference type="EMBL" id="CVRS01000103">
    <property type="protein sequence ID" value="CRL42394.1"/>
    <property type="molecule type" value="Genomic_DNA"/>
</dbReference>
<dbReference type="SUPFAM" id="SSF55729">
    <property type="entry name" value="Acyl-CoA N-acyltransferases (Nat)"/>
    <property type="match status" value="1"/>
</dbReference>
<sequence length="357" mass="40213">MYVRRSNMEDIPAMMELYAQARVFMRENGNPNQWDENYPSRELLEKDIAFGNSYIVEDDEKNLAATFAFIKGEDPTYYGIENGAWLNHEPYGTIHRLAGNTSYHGIASGCISWCKSQIGNLRADTHEDNKIMQHLLEKNGFVRCGIIHLANGAPRIAYQFAGDSTDYRDGSQQPVSGEQPQQNYDPQTPDQSWSVREVPSGGRGFGIASMVLGIISLVLFFSFVNIPLAILAIIFGIIQLTRKAPKGMAISGIVMGISSLFLLVIFWTCMFVSAARTESTDNSTYYYEGSENDDASGDYYDGLYEGYQQGYKDGYYDGYYGYTPDEEFYGHTPDDGFYGYLPNDDSYNFHGKNGIYY</sequence>
<feature type="compositionally biased region" description="Polar residues" evidence="1">
    <location>
        <begin position="170"/>
        <end position="193"/>
    </location>
</feature>
<dbReference type="AlphaFoldDB" id="A0A0M6WYT6"/>